<evidence type="ECO:0000256" key="1">
    <source>
        <dbReference type="ARBA" id="ARBA00006082"/>
    </source>
</evidence>
<dbReference type="Gene3D" id="3.30.230.10">
    <property type="match status" value="1"/>
</dbReference>
<dbReference type="PROSITE" id="PS00058">
    <property type="entry name" value="DNA_MISMATCH_REPAIR_1"/>
    <property type="match status" value="1"/>
</dbReference>
<reference evidence="5" key="1">
    <citation type="journal article" date="2014" name="Front. Microbiol.">
        <title>High frequency of phylogenetically diverse reductive dehalogenase-homologous genes in deep subseafloor sedimentary metagenomes.</title>
        <authorList>
            <person name="Kawai M."/>
            <person name="Futagami T."/>
            <person name="Toyoda A."/>
            <person name="Takaki Y."/>
            <person name="Nishi S."/>
            <person name="Hori S."/>
            <person name="Arai W."/>
            <person name="Tsubouchi T."/>
            <person name="Morono Y."/>
            <person name="Uchiyama I."/>
            <person name="Ito T."/>
            <person name="Fujiyama A."/>
            <person name="Inagaki F."/>
            <person name="Takami H."/>
        </authorList>
    </citation>
    <scope>NUCLEOTIDE SEQUENCE</scope>
    <source>
        <strain evidence="5">Expedition CK06-06</strain>
    </source>
</reference>
<sequence>MIIELDTLTINKIAAGEVIERPASVVKELVENSIDAGSTQIKVVLQEGGKKLIEVTDNGSGMNHDDALLSIKRHTTSKIAKAEDLFSIASLGFRGEALASIVSIAQVEFFTKREDDELGTHIQVEGGKILLDKNISIANGTKFTVRNLFYNVPVRRKFLKSETTEMNHITEYITKLALAFPEISFSLVHNSRSVITAPKGDLISQINSIFGKNIAKACIPVSKTEEEYTVTGFITKPEFSRKSRDYLYIFVLNRPVVNKVITNAILRG</sequence>
<dbReference type="GO" id="GO:0140664">
    <property type="term" value="F:ATP-dependent DNA damage sensor activity"/>
    <property type="evidence" value="ECO:0007669"/>
    <property type="project" value="InterPro"/>
</dbReference>
<proteinExistence type="inferred from homology"/>
<dbReference type="GO" id="GO:0006298">
    <property type="term" value="P:mismatch repair"/>
    <property type="evidence" value="ECO:0007669"/>
    <property type="project" value="InterPro"/>
</dbReference>
<accession>X1GRE5</accession>
<feature type="non-terminal residue" evidence="5">
    <location>
        <position position="268"/>
    </location>
</feature>
<dbReference type="InterPro" id="IPR014762">
    <property type="entry name" value="DNA_mismatch_repair_CS"/>
</dbReference>
<dbReference type="CDD" id="cd00782">
    <property type="entry name" value="MutL_Trans"/>
    <property type="match status" value="1"/>
</dbReference>
<dbReference type="InterPro" id="IPR014721">
    <property type="entry name" value="Ribsml_uS5_D2-typ_fold_subgr"/>
</dbReference>
<dbReference type="CDD" id="cd16926">
    <property type="entry name" value="HATPase_MutL-MLH-PMS-like"/>
    <property type="match status" value="1"/>
</dbReference>
<organism evidence="5">
    <name type="scientific">marine sediment metagenome</name>
    <dbReference type="NCBI Taxonomy" id="412755"/>
    <lineage>
        <taxon>unclassified sequences</taxon>
        <taxon>metagenomes</taxon>
        <taxon>ecological metagenomes</taxon>
    </lineage>
</organism>
<dbReference type="SUPFAM" id="SSF54211">
    <property type="entry name" value="Ribosomal protein S5 domain 2-like"/>
    <property type="match status" value="1"/>
</dbReference>
<feature type="domain" description="DNA mismatch repair protein S5" evidence="4">
    <location>
        <begin position="206"/>
        <end position="266"/>
    </location>
</feature>
<dbReference type="InterPro" id="IPR013507">
    <property type="entry name" value="DNA_mismatch_S5_2-like"/>
</dbReference>
<evidence type="ECO:0000259" key="4">
    <source>
        <dbReference type="Pfam" id="PF01119"/>
    </source>
</evidence>
<name>X1GRE5_9ZZZZ</name>
<dbReference type="InterPro" id="IPR038973">
    <property type="entry name" value="MutL/Mlh/Pms-like"/>
</dbReference>
<dbReference type="InterPro" id="IPR002099">
    <property type="entry name" value="MutL/Mlh/PMS"/>
</dbReference>
<dbReference type="Pfam" id="PF13589">
    <property type="entry name" value="HATPase_c_3"/>
    <property type="match status" value="1"/>
</dbReference>
<protein>
    <recommendedName>
        <fullName evidence="4">DNA mismatch repair protein S5 domain-containing protein</fullName>
    </recommendedName>
</protein>
<gene>
    <name evidence="5" type="ORF">S03H2_30923</name>
</gene>
<comment type="caution">
    <text evidence="5">The sequence shown here is derived from an EMBL/GenBank/DDBJ whole genome shotgun (WGS) entry which is preliminary data.</text>
</comment>
<keyword evidence="3" id="KW-0234">DNA repair</keyword>
<dbReference type="PANTHER" id="PTHR10073:SF12">
    <property type="entry name" value="DNA MISMATCH REPAIR PROTEIN MLH1"/>
    <property type="match status" value="1"/>
</dbReference>
<dbReference type="InterPro" id="IPR020568">
    <property type="entry name" value="Ribosomal_Su5_D2-typ_SF"/>
</dbReference>
<dbReference type="GO" id="GO:0032300">
    <property type="term" value="C:mismatch repair complex"/>
    <property type="evidence" value="ECO:0007669"/>
    <property type="project" value="InterPro"/>
</dbReference>
<keyword evidence="2" id="KW-0227">DNA damage</keyword>
<dbReference type="EMBL" id="BARU01018729">
    <property type="protein sequence ID" value="GAH59767.1"/>
    <property type="molecule type" value="Genomic_DNA"/>
</dbReference>
<dbReference type="FunFam" id="3.30.565.10:FF:000003">
    <property type="entry name" value="DNA mismatch repair endonuclease MutL"/>
    <property type="match status" value="1"/>
</dbReference>
<dbReference type="SUPFAM" id="SSF55874">
    <property type="entry name" value="ATPase domain of HSP90 chaperone/DNA topoisomerase II/histidine kinase"/>
    <property type="match status" value="1"/>
</dbReference>
<dbReference type="Gene3D" id="3.30.565.10">
    <property type="entry name" value="Histidine kinase-like ATPase, C-terminal domain"/>
    <property type="match status" value="1"/>
</dbReference>
<dbReference type="InterPro" id="IPR036890">
    <property type="entry name" value="HATPase_C_sf"/>
</dbReference>
<evidence type="ECO:0000313" key="5">
    <source>
        <dbReference type="EMBL" id="GAH59767.1"/>
    </source>
</evidence>
<dbReference type="GO" id="GO:0016887">
    <property type="term" value="F:ATP hydrolysis activity"/>
    <property type="evidence" value="ECO:0007669"/>
    <property type="project" value="InterPro"/>
</dbReference>
<comment type="similarity">
    <text evidence="1">Belongs to the DNA mismatch repair MutL/HexB family.</text>
</comment>
<dbReference type="PANTHER" id="PTHR10073">
    <property type="entry name" value="DNA MISMATCH REPAIR PROTEIN MLH, PMS, MUTL"/>
    <property type="match status" value="1"/>
</dbReference>
<dbReference type="Pfam" id="PF01119">
    <property type="entry name" value="DNA_mis_repair"/>
    <property type="match status" value="1"/>
</dbReference>
<dbReference type="GO" id="GO:0005524">
    <property type="term" value="F:ATP binding"/>
    <property type="evidence" value="ECO:0007669"/>
    <property type="project" value="InterPro"/>
</dbReference>
<dbReference type="GO" id="GO:0030983">
    <property type="term" value="F:mismatched DNA binding"/>
    <property type="evidence" value="ECO:0007669"/>
    <property type="project" value="InterPro"/>
</dbReference>
<dbReference type="AlphaFoldDB" id="X1GRE5"/>
<evidence type="ECO:0000256" key="2">
    <source>
        <dbReference type="ARBA" id="ARBA00022763"/>
    </source>
</evidence>
<dbReference type="NCBIfam" id="TIGR00585">
    <property type="entry name" value="mutl"/>
    <property type="match status" value="1"/>
</dbReference>
<evidence type="ECO:0000256" key="3">
    <source>
        <dbReference type="ARBA" id="ARBA00023204"/>
    </source>
</evidence>